<dbReference type="Pfam" id="PF17179">
    <property type="entry name" value="Fer4_22"/>
    <property type="match status" value="1"/>
</dbReference>
<feature type="domain" description="4Fe-4S ferredoxin-type" evidence="1">
    <location>
        <begin position="196"/>
        <end position="227"/>
    </location>
</feature>
<dbReference type="InterPro" id="IPR017896">
    <property type="entry name" value="4Fe4S_Fe-S-bd"/>
</dbReference>
<dbReference type="SUPFAM" id="SSF46548">
    <property type="entry name" value="alpha-helical ferredoxin"/>
    <property type="match status" value="1"/>
</dbReference>
<gene>
    <name evidence="2" type="ORF">S12H4_15405</name>
</gene>
<protein>
    <recommendedName>
        <fullName evidence="1">4Fe-4S ferredoxin-type domain-containing protein</fullName>
    </recommendedName>
</protein>
<dbReference type="Gene3D" id="1.10.1060.10">
    <property type="entry name" value="Alpha-helical ferredoxin"/>
    <property type="match status" value="1"/>
</dbReference>
<dbReference type="InterPro" id="IPR017900">
    <property type="entry name" value="4Fe4S_Fe_S_CS"/>
</dbReference>
<name>X1U4G6_9ZZZZ</name>
<evidence type="ECO:0000259" key="1">
    <source>
        <dbReference type="PROSITE" id="PS51379"/>
    </source>
</evidence>
<dbReference type="InterPro" id="IPR009051">
    <property type="entry name" value="Helical_ferredxn"/>
</dbReference>
<dbReference type="AlphaFoldDB" id="X1U4G6"/>
<evidence type="ECO:0000313" key="2">
    <source>
        <dbReference type="EMBL" id="GAI87204.1"/>
    </source>
</evidence>
<dbReference type="EMBL" id="BARW01007394">
    <property type="protein sequence ID" value="GAI87204.1"/>
    <property type="molecule type" value="Genomic_DNA"/>
</dbReference>
<accession>X1U4G6</accession>
<reference evidence="2" key="1">
    <citation type="journal article" date="2014" name="Front. Microbiol.">
        <title>High frequency of phylogenetically diverse reductive dehalogenase-homologous genes in deep subseafloor sedimentary metagenomes.</title>
        <authorList>
            <person name="Kawai M."/>
            <person name="Futagami T."/>
            <person name="Toyoda A."/>
            <person name="Takaki Y."/>
            <person name="Nishi S."/>
            <person name="Hori S."/>
            <person name="Arai W."/>
            <person name="Tsubouchi T."/>
            <person name="Morono Y."/>
            <person name="Uchiyama I."/>
            <person name="Ito T."/>
            <person name="Fujiyama A."/>
            <person name="Inagaki F."/>
            <person name="Takami H."/>
        </authorList>
    </citation>
    <scope>NUCLEOTIDE SEQUENCE</scope>
    <source>
        <strain evidence="2">Expedition CK06-06</strain>
    </source>
</reference>
<dbReference type="PANTHER" id="PTHR40447">
    <property type="entry name" value="ANAEROBIC SULFITE REDUCTASE SUBUNIT A"/>
    <property type="match status" value="1"/>
</dbReference>
<dbReference type="PROSITE" id="PS00198">
    <property type="entry name" value="4FE4S_FER_1"/>
    <property type="match status" value="2"/>
</dbReference>
<sequence>ENGNLLFGSLNHTKPEIDFIDRPLVPPKEYLFPQREELFTFATKGGEIGVEAHLNKERRAIWGIRPCDLYGIKTLDSIFLSSYIDTYYQVRRENTILMGLNCNEPCGTGFCSSMGVGPFATDSFDLLFTDLGNRFLVEIGSKAGEELIERKANLFTTASDEDKGRSNELEKQCKQAFQRSVNLDMVKAALSKAWDDALWAEESKSCILCGGCNFICPTCHCFNIEDITDKYEQASTRVRYWDTCQLGGFTQMAAENTRKTQAERLRQRIYHKFSYIPANYNGVIGCTGCGRCIEVCPGEIDITNILGRMK</sequence>
<organism evidence="2">
    <name type="scientific">marine sediment metagenome</name>
    <dbReference type="NCBI Taxonomy" id="412755"/>
    <lineage>
        <taxon>unclassified sequences</taxon>
        <taxon>metagenomes</taxon>
        <taxon>ecological metagenomes</taxon>
    </lineage>
</organism>
<dbReference type="PANTHER" id="PTHR40447:SF1">
    <property type="entry name" value="ANAEROBIC SULFITE REDUCTASE SUBUNIT A"/>
    <property type="match status" value="1"/>
</dbReference>
<feature type="non-terminal residue" evidence="2">
    <location>
        <position position="1"/>
    </location>
</feature>
<feature type="domain" description="4Fe-4S ferredoxin-type" evidence="1">
    <location>
        <begin position="276"/>
        <end position="305"/>
    </location>
</feature>
<proteinExistence type="predicted"/>
<dbReference type="PROSITE" id="PS51379">
    <property type="entry name" value="4FE4S_FER_2"/>
    <property type="match status" value="2"/>
</dbReference>
<comment type="caution">
    <text evidence="2">The sequence shown here is derived from an EMBL/GenBank/DDBJ whole genome shotgun (WGS) entry which is preliminary data.</text>
</comment>
<dbReference type="GO" id="GO:0051536">
    <property type="term" value="F:iron-sulfur cluster binding"/>
    <property type="evidence" value="ECO:0007669"/>
    <property type="project" value="InterPro"/>
</dbReference>